<dbReference type="EMBL" id="FWFQ01000010">
    <property type="protein sequence ID" value="SLN35944.1"/>
    <property type="molecule type" value="Genomic_DNA"/>
</dbReference>
<evidence type="ECO:0000313" key="2">
    <source>
        <dbReference type="EMBL" id="SLN35944.1"/>
    </source>
</evidence>
<reference evidence="2 3" key="1">
    <citation type="submission" date="2017-03" db="EMBL/GenBank/DDBJ databases">
        <authorList>
            <person name="Afonso C.L."/>
            <person name="Miller P.J."/>
            <person name="Scott M.A."/>
            <person name="Spackman E."/>
            <person name="Goraichik I."/>
            <person name="Dimitrov K.M."/>
            <person name="Suarez D.L."/>
            <person name="Swayne D.E."/>
        </authorList>
    </citation>
    <scope>NUCLEOTIDE SEQUENCE [LARGE SCALE GENOMIC DNA]</scope>
    <source>
        <strain evidence="2 3">CECT 7680</strain>
    </source>
</reference>
<dbReference type="PANTHER" id="PTHR43792">
    <property type="entry name" value="GNAT FAMILY, PUTATIVE (AFU_ORTHOLOGUE AFUA_3G00765)-RELATED-RELATED"/>
    <property type="match status" value="1"/>
</dbReference>
<feature type="domain" description="N-acetyltransferase" evidence="1">
    <location>
        <begin position="33"/>
        <end position="192"/>
    </location>
</feature>
<dbReference type="GO" id="GO:0016747">
    <property type="term" value="F:acyltransferase activity, transferring groups other than amino-acyl groups"/>
    <property type="evidence" value="ECO:0007669"/>
    <property type="project" value="InterPro"/>
</dbReference>
<dbReference type="AlphaFoldDB" id="A0A1Y5SA15"/>
<dbReference type="Gene3D" id="3.40.630.30">
    <property type="match status" value="1"/>
</dbReference>
<name>A0A1Y5SA15_9RHOB</name>
<dbReference type="InterPro" id="IPR016181">
    <property type="entry name" value="Acyl_CoA_acyltransferase"/>
</dbReference>
<dbReference type="Proteomes" id="UP000193409">
    <property type="component" value="Unassembled WGS sequence"/>
</dbReference>
<keyword evidence="3" id="KW-1185">Reference proteome</keyword>
<organism evidence="2 3">
    <name type="scientific">Pseudoruegeria aquimaris</name>
    <dbReference type="NCBI Taxonomy" id="393663"/>
    <lineage>
        <taxon>Bacteria</taxon>
        <taxon>Pseudomonadati</taxon>
        <taxon>Pseudomonadota</taxon>
        <taxon>Alphaproteobacteria</taxon>
        <taxon>Rhodobacterales</taxon>
        <taxon>Roseobacteraceae</taxon>
        <taxon>Pseudoruegeria</taxon>
    </lineage>
</organism>
<evidence type="ECO:0000259" key="1">
    <source>
        <dbReference type="PROSITE" id="PS51186"/>
    </source>
</evidence>
<accession>A0A1Y5SA15</accession>
<dbReference type="Pfam" id="PF13302">
    <property type="entry name" value="Acetyltransf_3"/>
    <property type="match status" value="1"/>
</dbReference>
<dbReference type="OrthoDB" id="6293260at2"/>
<keyword evidence="2" id="KW-0808">Transferase</keyword>
<dbReference type="InterPro" id="IPR051531">
    <property type="entry name" value="N-acetyltransferase"/>
</dbReference>
<dbReference type="InterPro" id="IPR000182">
    <property type="entry name" value="GNAT_dom"/>
</dbReference>
<dbReference type="RefSeq" id="WP_085868279.1">
    <property type="nucleotide sequence ID" value="NZ_FWFQ01000010.1"/>
</dbReference>
<protein>
    <submittedName>
        <fullName evidence="2">Acetyltransferase (GNAT) family protein</fullName>
    </submittedName>
</protein>
<dbReference type="PANTHER" id="PTHR43792:SF1">
    <property type="entry name" value="N-ACETYLTRANSFERASE DOMAIN-CONTAINING PROTEIN"/>
    <property type="match status" value="1"/>
</dbReference>
<dbReference type="SUPFAM" id="SSF55729">
    <property type="entry name" value="Acyl-CoA N-acyltransferases (Nat)"/>
    <property type="match status" value="1"/>
</dbReference>
<evidence type="ECO:0000313" key="3">
    <source>
        <dbReference type="Proteomes" id="UP000193409"/>
    </source>
</evidence>
<dbReference type="PROSITE" id="PS51186">
    <property type="entry name" value="GNAT"/>
    <property type="match status" value="1"/>
</dbReference>
<sequence>MAVSIAPAILPTPGKALAQAAQSALPVLETPRLVLRAPSLADFALYAELVAGQRAAYFGGPMTEAEAWADFANYCAGWLLRGDGVFAITRAGETIGFLFAGCEPGDEALELGFLLSAEAEGHGYAFEAAQAALDHLFALGTETVVSYIEAANTRARALAERLGGVLVHQRESGTCTYRYRPDDADGSPEAYA</sequence>
<proteinExistence type="predicted"/>
<gene>
    <name evidence="2" type="ORF">PSA7680_01710</name>
</gene>